<dbReference type="AlphaFoldDB" id="D6GT49"/>
<dbReference type="STRING" id="546269.HMPREF0389_01287"/>
<keyword evidence="4" id="KW-1185">Reference proteome</keyword>
<feature type="region of interest" description="Disordered" evidence="1">
    <location>
        <begin position="145"/>
        <end position="168"/>
    </location>
</feature>
<sequence>MKNWISEHVFLVDAVVYFLFTLYLCINYLAGRNSWTDAPFWCFFVIAVYLHVLKRAKKQYTVNSLGFWIIIIPVMALLSRIVVGMRVGVGMNTIEKNSLFSFLFIYHFWKFTLFMAIQQLLNHRNYVNGIEVEKYDFWSQDEMKKKKQEKREEKKRRKDKNFWSQDEK</sequence>
<feature type="transmembrane region" description="Helical" evidence="2">
    <location>
        <begin position="35"/>
        <end position="53"/>
    </location>
</feature>
<dbReference type="RefSeq" id="WP_014263157.1">
    <property type="nucleotide sequence ID" value="NC_016630.1"/>
</dbReference>
<protein>
    <recommendedName>
        <fullName evidence="5">Transmembrane protein</fullName>
    </recommendedName>
</protein>
<accession>D6GT49</accession>
<evidence type="ECO:0000313" key="4">
    <source>
        <dbReference type="Proteomes" id="UP000007468"/>
    </source>
</evidence>
<proteinExistence type="predicted"/>
<feature type="transmembrane region" description="Helical" evidence="2">
    <location>
        <begin position="9"/>
        <end position="29"/>
    </location>
</feature>
<evidence type="ECO:0000313" key="3">
    <source>
        <dbReference type="EMBL" id="EFE28034.1"/>
    </source>
</evidence>
<evidence type="ECO:0000256" key="1">
    <source>
        <dbReference type="SAM" id="MobiDB-lite"/>
    </source>
</evidence>
<dbReference type="EMBL" id="CP002390">
    <property type="protein sequence ID" value="EFE28034.1"/>
    <property type="molecule type" value="Genomic_DNA"/>
</dbReference>
<keyword evidence="2" id="KW-1133">Transmembrane helix</keyword>
<name>D6GT49_FILAD</name>
<feature type="transmembrane region" description="Helical" evidence="2">
    <location>
        <begin position="99"/>
        <end position="117"/>
    </location>
</feature>
<evidence type="ECO:0008006" key="5">
    <source>
        <dbReference type="Google" id="ProtNLM"/>
    </source>
</evidence>
<keyword evidence="2" id="KW-0472">Membrane</keyword>
<dbReference type="KEGG" id="faa:HMPREF0389_01287"/>
<gene>
    <name evidence="3" type="ordered locus">HMPREF0389_01287</name>
</gene>
<dbReference type="Proteomes" id="UP000007468">
    <property type="component" value="Chromosome"/>
</dbReference>
<keyword evidence="2" id="KW-0812">Transmembrane</keyword>
<reference evidence="4" key="1">
    <citation type="submission" date="2010-12" db="EMBL/GenBank/DDBJ databases">
        <title>The genome sequence of Filifactor alocis strain ATCC 35896.</title>
        <authorList>
            <consortium name="The Broad Institute Genome Sequencing Platform"/>
            <person name="Ward D."/>
            <person name="Earl A."/>
            <person name="Feldgarden M."/>
            <person name="Young S.K."/>
            <person name="Gargeya S."/>
            <person name="Zeng Q."/>
            <person name="Alvarado L."/>
            <person name="Berlin A."/>
            <person name="Bochicchio J."/>
            <person name="Chapman S.B."/>
            <person name="Chen Z."/>
            <person name="Freedman E."/>
            <person name="Gellesch M."/>
            <person name="Goldberg J."/>
            <person name="Griggs A."/>
            <person name="Gujja S."/>
            <person name="Heilman E."/>
            <person name="Heiman D."/>
            <person name="Howarth C."/>
            <person name="Mehta T."/>
            <person name="Neiman D."/>
            <person name="Pearson M."/>
            <person name="Roberts A."/>
            <person name="Saif S."/>
            <person name="Shea T."/>
            <person name="Shenoy N."/>
            <person name="Sisk P."/>
            <person name="Stolte C."/>
            <person name="Sykes S."/>
            <person name="White J."/>
            <person name="Yandava C."/>
            <person name="Izard J."/>
            <person name="Blanton J.M."/>
            <person name="Baranova O.V."/>
            <person name="Tanner A.C."/>
            <person name="Dewhirst F.E."/>
            <person name="Haas B."/>
            <person name="Nusbaum C."/>
            <person name="Birren B."/>
        </authorList>
    </citation>
    <scope>NUCLEOTIDE SEQUENCE [LARGE SCALE GENOMIC DNA]</scope>
    <source>
        <strain evidence="4">ATCC 35896 / D40 B5</strain>
    </source>
</reference>
<feature type="transmembrane region" description="Helical" evidence="2">
    <location>
        <begin position="65"/>
        <end position="87"/>
    </location>
</feature>
<organism evidence="3 4">
    <name type="scientific">Filifactor alocis (strain ATCC 35896 / CCUG 47790 / D40 B5)</name>
    <name type="common">Fusobacterium alocis</name>
    <dbReference type="NCBI Taxonomy" id="546269"/>
    <lineage>
        <taxon>Bacteria</taxon>
        <taxon>Bacillati</taxon>
        <taxon>Bacillota</taxon>
        <taxon>Clostridia</taxon>
        <taxon>Peptostreptococcales</taxon>
        <taxon>Filifactoraceae</taxon>
        <taxon>Filifactor</taxon>
    </lineage>
</organism>
<evidence type="ECO:0000256" key="2">
    <source>
        <dbReference type="SAM" id="Phobius"/>
    </source>
</evidence>